<dbReference type="Proteomes" id="UP000269154">
    <property type="component" value="Unassembled WGS sequence"/>
</dbReference>
<keyword evidence="1" id="KW-0732">Signal</keyword>
<dbReference type="Gene3D" id="2.60.120.380">
    <property type="match status" value="1"/>
</dbReference>
<evidence type="ECO:0000313" key="3">
    <source>
        <dbReference type="Proteomes" id="UP000269154"/>
    </source>
</evidence>
<feature type="signal peptide" evidence="1">
    <location>
        <begin position="1"/>
        <end position="32"/>
    </location>
</feature>
<accession>A0A3N6P1Q6</accession>
<dbReference type="InterPro" id="IPR013424">
    <property type="entry name" value="Ice-binding_C"/>
</dbReference>
<dbReference type="AlphaFoldDB" id="A0A3N6P1Q6"/>
<dbReference type="EMBL" id="RCBY01000282">
    <property type="protein sequence ID" value="RQH26085.1"/>
    <property type="molecule type" value="Genomic_DNA"/>
</dbReference>
<comment type="caution">
    <text evidence="2">The sequence shown here is derived from an EMBL/GenBank/DDBJ whole genome shotgun (WGS) entry which is preliminary data.</text>
</comment>
<evidence type="ECO:0000313" key="2">
    <source>
        <dbReference type="EMBL" id="RQH26085.1"/>
    </source>
</evidence>
<dbReference type="NCBIfam" id="TIGR02595">
    <property type="entry name" value="PEP_CTERM"/>
    <property type="match status" value="1"/>
</dbReference>
<evidence type="ECO:0000256" key="1">
    <source>
        <dbReference type="SAM" id="SignalP"/>
    </source>
</evidence>
<reference evidence="2 3" key="1">
    <citation type="journal article" date="2018" name="ACS Chem. Biol.">
        <title>Ketoreductase domain dysfunction expands chemodiversity: malyngamide biosynthesis in the cyanobacterium Okeania hirsuta.</title>
        <authorList>
            <person name="Moss N.A."/>
            <person name="Leao T."/>
            <person name="Rankin M."/>
            <person name="McCullough T.M."/>
            <person name="Qu P."/>
            <person name="Korobeynikov A."/>
            <person name="Smith J.L."/>
            <person name="Gerwick L."/>
            <person name="Gerwick W.H."/>
        </authorList>
    </citation>
    <scope>NUCLEOTIDE SEQUENCE [LARGE SCALE GENOMIC DNA]</scope>
    <source>
        <strain evidence="2 3">PAB10Feb10-1</strain>
    </source>
</reference>
<name>A0A3N6P1Q6_9CYAN</name>
<keyword evidence="3" id="KW-1185">Reference proteome</keyword>
<dbReference type="RefSeq" id="WP_124155527.1">
    <property type="nucleotide sequence ID" value="NZ_CAWOLW010000204.1"/>
</dbReference>
<proteinExistence type="predicted"/>
<organism evidence="2 3">
    <name type="scientific">Okeania hirsuta</name>
    <dbReference type="NCBI Taxonomy" id="1458930"/>
    <lineage>
        <taxon>Bacteria</taxon>
        <taxon>Bacillati</taxon>
        <taxon>Cyanobacteriota</taxon>
        <taxon>Cyanophyceae</taxon>
        <taxon>Oscillatoriophycideae</taxon>
        <taxon>Oscillatoriales</taxon>
        <taxon>Microcoleaceae</taxon>
        <taxon>Okeania</taxon>
    </lineage>
</organism>
<protein>
    <submittedName>
        <fullName evidence="2">PEP-CTERM sorting domain-containing protein</fullName>
    </submittedName>
</protein>
<sequence>MTNNNINTFTKFAVATSGVVFGLAALEVPAKAAVFNLGSLSNDGTSLVQAGADAGSGNLDFFNFTLDDDIDNINDWLNIATNTLNNDDTDIGLYDANGFKVAEDDDGGPLFDSELSFGDADPLAAPDTTPGVDGTLLAGDYTLVVSGWNANFTTNIDDIVAGANDLPTSYTLTITNFDDDIQSTPEPTGILGFLAMGTFGWLSRLKRKLKGE</sequence>
<gene>
    <name evidence="2" type="ORF">D5R40_28595</name>
</gene>
<feature type="chain" id="PRO_5018016906" evidence="1">
    <location>
        <begin position="33"/>
        <end position="212"/>
    </location>
</feature>